<organism evidence="1 2">
    <name type="scientific">Perkinsus olseni</name>
    <name type="common">Perkinsus atlanticus</name>
    <dbReference type="NCBI Taxonomy" id="32597"/>
    <lineage>
        <taxon>Eukaryota</taxon>
        <taxon>Sar</taxon>
        <taxon>Alveolata</taxon>
        <taxon>Perkinsozoa</taxon>
        <taxon>Perkinsea</taxon>
        <taxon>Perkinsida</taxon>
        <taxon>Perkinsidae</taxon>
        <taxon>Perkinsus</taxon>
    </lineage>
</organism>
<reference evidence="1 2" key="1">
    <citation type="submission" date="2020-04" db="EMBL/GenBank/DDBJ databases">
        <title>Perkinsus olseni comparative genomics.</title>
        <authorList>
            <person name="Bogema D.R."/>
        </authorList>
    </citation>
    <scope>NUCLEOTIDE SEQUENCE [LARGE SCALE GENOMIC DNA]</scope>
    <source>
        <strain evidence="1">ATCC PRA-205</strain>
    </source>
</reference>
<dbReference type="EMBL" id="JABANM010019252">
    <property type="protein sequence ID" value="KAF4724798.1"/>
    <property type="molecule type" value="Genomic_DNA"/>
</dbReference>
<sequence>MSGRPVRSEESKEKSRARGHSICEVLNCTKLARRGSPDGIARYCIAHGGGRRCRHPACQSAARNRLGYCQRHSGTAEASRPIFSAVNSVNCDETLGGYNTSCVIPTVQVHKSGGFARLESLLNQLLEVQFREMCTSRNVDSQLFPQMIDVVKDWPSMKIKLLDLPTRVPTTAVGDYDDLVKVFEIVALGHPAEALFELLRRWRKNMPWTSSWEGFDLLQELKRNVYNIRDQALHSTLEQPPLWIRVTEVLTKAKTNGANHTPHVALIVWSRRSVTLMKRLIAMGPEATLDECFRGFLFNLHRHGFFHHTLGQDLSVGGLTSAEIRFMKRRLAEPQERLPPRPLVEGVAVTVIDSRKRVDEVMKTVRECSPSSILVCDSVHQDAKREELLRKLVAYACEVQSAQGREVQVEKLG</sequence>
<name>A0A7J6RVL0_PEROL</name>
<accession>A0A7J6RVL0</accession>
<gene>
    <name evidence="1" type="ORF">FOZ62_002402</name>
</gene>
<dbReference type="Proteomes" id="UP000574390">
    <property type="component" value="Unassembled WGS sequence"/>
</dbReference>
<evidence type="ECO:0000313" key="2">
    <source>
        <dbReference type="Proteomes" id="UP000574390"/>
    </source>
</evidence>
<dbReference type="AlphaFoldDB" id="A0A7J6RVL0"/>
<evidence type="ECO:0000313" key="1">
    <source>
        <dbReference type="EMBL" id="KAF4724798.1"/>
    </source>
</evidence>
<protein>
    <submittedName>
        <fullName evidence="1">Uncharacterized protein</fullName>
    </submittedName>
</protein>
<comment type="caution">
    <text evidence="1">The sequence shown here is derived from an EMBL/GenBank/DDBJ whole genome shotgun (WGS) entry which is preliminary data.</text>
</comment>
<proteinExistence type="predicted"/>